<comment type="caution">
    <text evidence="1">The sequence shown here is derived from an EMBL/GenBank/DDBJ whole genome shotgun (WGS) entry which is preliminary data.</text>
</comment>
<accession>A0AB38H950</accession>
<dbReference type="EMBL" id="UGHJ01000001">
    <property type="protein sequence ID" value="STO68895.1"/>
    <property type="molecule type" value="Genomic_DNA"/>
</dbReference>
<protein>
    <submittedName>
        <fullName evidence="1">Uncharacterized protein</fullName>
    </submittedName>
</protein>
<dbReference type="Proteomes" id="UP000254496">
    <property type="component" value="Unassembled WGS sequence"/>
</dbReference>
<sequence length="29" mass="3333">MSKDLKIQIMLSAMDKFTAPMGRAAKRRH</sequence>
<reference evidence="1 2" key="1">
    <citation type="submission" date="2018-06" db="EMBL/GenBank/DDBJ databases">
        <authorList>
            <consortium name="Pathogen Informatics"/>
            <person name="Doyle S."/>
        </authorList>
    </citation>
    <scope>NUCLEOTIDE SEQUENCE [LARGE SCALE GENOMIC DNA]</scope>
    <source>
        <strain evidence="1 2">NCTC8540</strain>
    </source>
</reference>
<organism evidence="1 2">
    <name type="scientific">Canicola haemoglobinophilus</name>
    <dbReference type="NCBI Taxonomy" id="733"/>
    <lineage>
        <taxon>Bacteria</taxon>
        <taxon>Pseudomonadati</taxon>
        <taxon>Pseudomonadota</taxon>
        <taxon>Gammaproteobacteria</taxon>
        <taxon>Pasteurellales</taxon>
        <taxon>Pasteurellaceae</taxon>
        <taxon>Canicola</taxon>
    </lineage>
</organism>
<name>A0AB38H950_9PAST</name>
<evidence type="ECO:0000313" key="2">
    <source>
        <dbReference type="Proteomes" id="UP000254496"/>
    </source>
</evidence>
<gene>
    <name evidence="1" type="ORF">NCTC8540_01413</name>
</gene>
<dbReference type="AlphaFoldDB" id="A0AB38H950"/>
<proteinExistence type="predicted"/>
<evidence type="ECO:0000313" key="1">
    <source>
        <dbReference type="EMBL" id="STO68895.1"/>
    </source>
</evidence>